<gene>
    <name evidence="1" type="ORF">GCM10009827_112790</name>
</gene>
<name>A0ABN2DBU2_9ACTN</name>
<evidence type="ECO:0000313" key="1">
    <source>
        <dbReference type="EMBL" id="GAA1572219.1"/>
    </source>
</evidence>
<dbReference type="EMBL" id="BAAAQD010000048">
    <property type="protein sequence ID" value="GAA1572219.1"/>
    <property type="molecule type" value="Genomic_DNA"/>
</dbReference>
<evidence type="ECO:0000313" key="2">
    <source>
        <dbReference type="Proteomes" id="UP001501470"/>
    </source>
</evidence>
<comment type="caution">
    <text evidence="1">The sequence shown here is derived from an EMBL/GenBank/DDBJ whole genome shotgun (WGS) entry which is preliminary data.</text>
</comment>
<organism evidence="1 2">
    <name type="scientific">Dactylosporangium maewongense</name>
    <dbReference type="NCBI Taxonomy" id="634393"/>
    <lineage>
        <taxon>Bacteria</taxon>
        <taxon>Bacillati</taxon>
        <taxon>Actinomycetota</taxon>
        <taxon>Actinomycetes</taxon>
        <taxon>Micromonosporales</taxon>
        <taxon>Micromonosporaceae</taxon>
        <taxon>Dactylosporangium</taxon>
    </lineage>
</organism>
<dbReference type="Proteomes" id="UP001501470">
    <property type="component" value="Unassembled WGS sequence"/>
</dbReference>
<reference evidence="1 2" key="1">
    <citation type="journal article" date="2019" name="Int. J. Syst. Evol. Microbiol.">
        <title>The Global Catalogue of Microorganisms (GCM) 10K type strain sequencing project: providing services to taxonomists for standard genome sequencing and annotation.</title>
        <authorList>
            <consortium name="The Broad Institute Genomics Platform"/>
            <consortium name="The Broad Institute Genome Sequencing Center for Infectious Disease"/>
            <person name="Wu L."/>
            <person name="Ma J."/>
        </authorList>
    </citation>
    <scope>NUCLEOTIDE SEQUENCE [LARGE SCALE GENOMIC DNA]</scope>
    <source>
        <strain evidence="1 2">JCM 15933</strain>
    </source>
</reference>
<sequence>MQHVAPARTPELLAGYGLQTRPGTPYGLLVGGDSGGPLFATFVGRSVQVGLNVRTVDKRGRADDRNVHLRLDDGPIPAWLSLRVPGLRGGTAVRLATALDRPAAREGEVFYDRTWDVRVAGTAAVYLSASADGTAPFSVDDIVDITVVTPTGSTRRWQRDFSLNCNTTVDSRAAENIRTLFEPGLNTMRVVLKDWCGYDVGNSDLWLTGAAGATPR</sequence>
<dbReference type="RefSeq" id="WP_344514616.1">
    <property type="nucleotide sequence ID" value="NZ_BAAAQD010000048.1"/>
</dbReference>
<keyword evidence="2" id="KW-1185">Reference proteome</keyword>
<proteinExistence type="predicted"/>
<protein>
    <submittedName>
        <fullName evidence="1">Uncharacterized protein</fullName>
    </submittedName>
</protein>
<accession>A0ABN2DBU2</accession>